<keyword evidence="1" id="KW-0732">Signal</keyword>
<evidence type="ECO:0000313" key="3">
    <source>
        <dbReference type="Proteomes" id="UP000183529"/>
    </source>
</evidence>
<reference evidence="2 3" key="1">
    <citation type="submission" date="2016-10" db="EMBL/GenBank/DDBJ databases">
        <authorList>
            <person name="Varghese N."/>
            <person name="Submissions S."/>
        </authorList>
    </citation>
    <scope>NUCLEOTIDE SEQUENCE [LARGE SCALE GENOMIC DNA]</scope>
    <source>
        <strain evidence="2 3">LMG 22274</strain>
    </source>
</reference>
<evidence type="ECO:0000256" key="1">
    <source>
        <dbReference type="SAM" id="SignalP"/>
    </source>
</evidence>
<comment type="caution">
    <text evidence="2">The sequence shown here is derived from an EMBL/GenBank/DDBJ whole genome shotgun (WGS) entry which is preliminary data.</text>
</comment>
<feature type="chain" id="PRO_5042961332" description="Secreted protein" evidence="1">
    <location>
        <begin position="32"/>
        <end position="217"/>
    </location>
</feature>
<proteinExistence type="predicted"/>
<dbReference type="GeneID" id="61303155"/>
<dbReference type="AlphaFoldDB" id="A0AAQ1GLN2"/>
<organism evidence="2 3">
    <name type="scientific">Paraburkholderia tropica</name>
    <dbReference type="NCBI Taxonomy" id="92647"/>
    <lineage>
        <taxon>Bacteria</taxon>
        <taxon>Pseudomonadati</taxon>
        <taxon>Pseudomonadota</taxon>
        <taxon>Betaproteobacteria</taxon>
        <taxon>Burkholderiales</taxon>
        <taxon>Burkholderiaceae</taxon>
        <taxon>Paraburkholderia</taxon>
    </lineage>
</organism>
<evidence type="ECO:0000313" key="2">
    <source>
        <dbReference type="EMBL" id="SEK11251.1"/>
    </source>
</evidence>
<dbReference type="EMBL" id="FNZM01000020">
    <property type="protein sequence ID" value="SEK11251.1"/>
    <property type="molecule type" value="Genomic_DNA"/>
</dbReference>
<gene>
    <name evidence="2" type="ORF">SAMN05216550_12027</name>
</gene>
<name>A0AAQ1GLN2_9BURK</name>
<protein>
    <recommendedName>
        <fullName evidence="4">Secreted protein</fullName>
    </recommendedName>
</protein>
<sequence length="217" mass="23598">MIRKIVSTVSIASALAASLSLSALTTLSAHAADVPVAVVQQVDSRLDSQHELQPPIIDASPVMPGAWVYFTDNTSKRPGQTDSTRPYTLDAHLIYQDADHVWHDQLFDRYEEDGGIPQIASVFFAHADHTAHSRSLVVLVKTPQQHEDYGGDAYDGYVYKLTGTAAQGAVFVGLQSDASAPFIGQCQCGFRDGRTQHARYPNATAIRNALAETFPEK</sequence>
<accession>A0AAQ1GLN2</accession>
<dbReference type="RefSeq" id="WP_074986734.1">
    <property type="nucleotide sequence ID" value="NZ_CADFGN010000003.1"/>
</dbReference>
<feature type="signal peptide" evidence="1">
    <location>
        <begin position="1"/>
        <end position="31"/>
    </location>
</feature>
<dbReference type="Proteomes" id="UP000183529">
    <property type="component" value="Unassembled WGS sequence"/>
</dbReference>
<evidence type="ECO:0008006" key="4">
    <source>
        <dbReference type="Google" id="ProtNLM"/>
    </source>
</evidence>